<evidence type="ECO:0000313" key="3">
    <source>
        <dbReference type="Proteomes" id="UP000285864"/>
    </source>
</evidence>
<dbReference type="Pfam" id="PF16011">
    <property type="entry name" value="CBM9_2"/>
    <property type="match status" value="1"/>
</dbReference>
<name>A0A412GKP1_9BACT</name>
<dbReference type="InterPro" id="IPR010502">
    <property type="entry name" value="Carb-bd_dom_fam9"/>
</dbReference>
<sequence length="219" mass="25028">MKTLSVKKVNDSAITSAEQIPTIFDIEQIPFHQIDCINWKDYPYHPDVKFRIAHTGNAILLHYCITEQSVRATAPEDNGRVWEDSCAEFFVQPGTDNQYYNFECNCAGTLLIEYGKPGNREHAPLETVGQVMRWASLGRTPFEERLGECSWQLALRIPISAFFHHSLTSLDGMRMKANFYKCGDKLQTPHFLSWSPIALPSPCFHCPDFFGEITFESNK</sequence>
<comment type="caution">
    <text evidence="2">The sequence shown here is derived from an EMBL/GenBank/DDBJ whole genome shotgun (WGS) entry which is preliminary data.</text>
</comment>
<dbReference type="Proteomes" id="UP000285864">
    <property type="component" value="Unassembled WGS sequence"/>
</dbReference>
<evidence type="ECO:0000313" key="2">
    <source>
        <dbReference type="EMBL" id="RGR95356.1"/>
    </source>
</evidence>
<organism evidence="2 3">
    <name type="scientific">Phocaeicola coprocola</name>
    <dbReference type="NCBI Taxonomy" id="310298"/>
    <lineage>
        <taxon>Bacteria</taxon>
        <taxon>Pseudomonadati</taxon>
        <taxon>Bacteroidota</taxon>
        <taxon>Bacteroidia</taxon>
        <taxon>Bacteroidales</taxon>
        <taxon>Bacteroidaceae</taxon>
        <taxon>Phocaeicola</taxon>
    </lineage>
</organism>
<dbReference type="SUPFAM" id="SSF49344">
    <property type="entry name" value="CBD9-like"/>
    <property type="match status" value="1"/>
</dbReference>
<dbReference type="GO" id="GO:0030246">
    <property type="term" value="F:carbohydrate binding"/>
    <property type="evidence" value="ECO:0007669"/>
    <property type="project" value="InterPro"/>
</dbReference>
<feature type="domain" description="Carbohydrate-binding" evidence="1">
    <location>
        <begin position="19"/>
        <end position="215"/>
    </location>
</feature>
<dbReference type="AlphaFoldDB" id="A0A412GKP1"/>
<proteinExistence type="predicted"/>
<protein>
    <recommendedName>
        <fullName evidence="1">Carbohydrate-binding domain-containing protein</fullName>
    </recommendedName>
</protein>
<accession>A0A412GKP1</accession>
<dbReference type="GO" id="GO:0016052">
    <property type="term" value="P:carbohydrate catabolic process"/>
    <property type="evidence" value="ECO:0007669"/>
    <property type="project" value="InterPro"/>
</dbReference>
<dbReference type="Gene3D" id="2.60.40.1190">
    <property type="match status" value="1"/>
</dbReference>
<evidence type="ECO:0000259" key="1">
    <source>
        <dbReference type="Pfam" id="PF16011"/>
    </source>
</evidence>
<gene>
    <name evidence="2" type="ORF">DWY20_09035</name>
</gene>
<dbReference type="CDD" id="cd09620">
    <property type="entry name" value="CBM9_like_3"/>
    <property type="match status" value="1"/>
</dbReference>
<dbReference type="RefSeq" id="WP_118484568.1">
    <property type="nucleotide sequence ID" value="NZ_QRUU01000036.1"/>
</dbReference>
<keyword evidence="3" id="KW-1185">Reference proteome</keyword>
<dbReference type="EMBL" id="QRUU01000036">
    <property type="protein sequence ID" value="RGR95356.1"/>
    <property type="molecule type" value="Genomic_DNA"/>
</dbReference>
<dbReference type="GO" id="GO:0004553">
    <property type="term" value="F:hydrolase activity, hydrolyzing O-glycosyl compounds"/>
    <property type="evidence" value="ECO:0007669"/>
    <property type="project" value="InterPro"/>
</dbReference>
<reference evidence="2 3" key="1">
    <citation type="submission" date="2018-08" db="EMBL/GenBank/DDBJ databases">
        <title>A genome reference for cultivated species of the human gut microbiota.</title>
        <authorList>
            <person name="Zou Y."/>
            <person name="Xue W."/>
            <person name="Luo G."/>
        </authorList>
    </citation>
    <scope>NUCLEOTIDE SEQUENCE [LARGE SCALE GENOMIC DNA]</scope>
    <source>
        <strain evidence="2 3">AF24-2</strain>
    </source>
</reference>